<name>A0A7F5RH13_AGRPL</name>
<dbReference type="Proteomes" id="UP000192223">
    <property type="component" value="Unplaced"/>
</dbReference>
<dbReference type="OrthoDB" id="565904at2759"/>
<dbReference type="InterPro" id="IPR012674">
    <property type="entry name" value="Calycin"/>
</dbReference>
<dbReference type="Gene3D" id="2.40.128.20">
    <property type="match status" value="1"/>
</dbReference>
<evidence type="ECO:0000313" key="1">
    <source>
        <dbReference type="Proteomes" id="UP000192223"/>
    </source>
</evidence>
<dbReference type="GeneID" id="112905936"/>
<protein>
    <submittedName>
        <fullName evidence="2">Uncharacterized protein LOC112905936</fullName>
    </submittedName>
</protein>
<proteinExistence type="predicted"/>
<sequence>MPADCQEVGYGSTGPKYNDSTYTVTQKDMKNDKWLPKSSGMVEIASDSGEGIINIKPNNSAESLQFKILAFDSSYYTVDYNCVNINSNYRREILYARSRYRSYTEKEAKLIDEVLKENGLADIKRTYAIQEVIPCSL</sequence>
<dbReference type="AlphaFoldDB" id="A0A7F5RH13"/>
<organism evidence="1 2">
    <name type="scientific">Agrilus planipennis</name>
    <name type="common">Emerald ash borer</name>
    <name type="synonym">Agrilus marcopoli</name>
    <dbReference type="NCBI Taxonomy" id="224129"/>
    <lineage>
        <taxon>Eukaryota</taxon>
        <taxon>Metazoa</taxon>
        <taxon>Ecdysozoa</taxon>
        <taxon>Arthropoda</taxon>
        <taxon>Hexapoda</taxon>
        <taxon>Insecta</taxon>
        <taxon>Pterygota</taxon>
        <taxon>Neoptera</taxon>
        <taxon>Endopterygota</taxon>
        <taxon>Coleoptera</taxon>
        <taxon>Polyphaga</taxon>
        <taxon>Elateriformia</taxon>
        <taxon>Buprestoidea</taxon>
        <taxon>Buprestidae</taxon>
        <taxon>Agrilinae</taxon>
        <taxon>Agrilus</taxon>
    </lineage>
</organism>
<dbReference type="InParanoid" id="A0A7F5RH13"/>
<gene>
    <name evidence="2" type="primary">LOC112905936</name>
</gene>
<keyword evidence="1" id="KW-1185">Reference proteome</keyword>
<dbReference type="RefSeq" id="XP_025835165.1">
    <property type="nucleotide sequence ID" value="XM_025979380.1"/>
</dbReference>
<dbReference type="KEGG" id="apln:112905936"/>
<reference evidence="2" key="1">
    <citation type="submission" date="2025-08" db="UniProtKB">
        <authorList>
            <consortium name="RefSeq"/>
        </authorList>
    </citation>
    <scope>IDENTIFICATION</scope>
    <source>
        <tissue evidence="2">Entire body</tissue>
    </source>
</reference>
<accession>A0A7F5RH13</accession>
<dbReference type="SUPFAM" id="SSF50814">
    <property type="entry name" value="Lipocalins"/>
    <property type="match status" value="1"/>
</dbReference>
<evidence type="ECO:0000313" key="2">
    <source>
        <dbReference type="RefSeq" id="XP_025835165.1"/>
    </source>
</evidence>